<dbReference type="SMART" id="SM00717">
    <property type="entry name" value="SANT"/>
    <property type="match status" value="1"/>
</dbReference>
<protein>
    <recommendedName>
        <fullName evidence="4">Bromo domain-containing protein</fullName>
    </recommendedName>
</protein>
<feature type="compositionally biased region" description="Low complexity" evidence="3">
    <location>
        <begin position="641"/>
        <end position="653"/>
    </location>
</feature>
<organism evidence="5 6">
    <name type="scientific">Hibiscus trionum</name>
    <name type="common">Flower of an hour</name>
    <dbReference type="NCBI Taxonomy" id="183268"/>
    <lineage>
        <taxon>Eukaryota</taxon>
        <taxon>Viridiplantae</taxon>
        <taxon>Streptophyta</taxon>
        <taxon>Embryophyta</taxon>
        <taxon>Tracheophyta</taxon>
        <taxon>Spermatophyta</taxon>
        <taxon>Magnoliopsida</taxon>
        <taxon>eudicotyledons</taxon>
        <taxon>Gunneridae</taxon>
        <taxon>Pentapetalae</taxon>
        <taxon>rosids</taxon>
        <taxon>malvids</taxon>
        <taxon>Malvales</taxon>
        <taxon>Malvaceae</taxon>
        <taxon>Malvoideae</taxon>
        <taxon>Hibiscus</taxon>
    </lineage>
</organism>
<evidence type="ECO:0000313" key="5">
    <source>
        <dbReference type="EMBL" id="GMI70983.1"/>
    </source>
</evidence>
<feature type="compositionally biased region" description="Basic and acidic residues" evidence="3">
    <location>
        <begin position="118"/>
        <end position="145"/>
    </location>
</feature>
<evidence type="ECO:0000256" key="1">
    <source>
        <dbReference type="ARBA" id="ARBA00023117"/>
    </source>
</evidence>
<dbReference type="Proteomes" id="UP001165190">
    <property type="component" value="Unassembled WGS sequence"/>
</dbReference>
<dbReference type="AlphaFoldDB" id="A0A9W7LND9"/>
<proteinExistence type="predicted"/>
<dbReference type="Pfam" id="PF00249">
    <property type="entry name" value="Myb_DNA-binding"/>
    <property type="match status" value="1"/>
</dbReference>
<dbReference type="PANTHER" id="PTHR37888:SF11">
    <property type="entry name" value="DNA-BINDING BROMODOMAIN-CONTAINING PROTEIN"/>
    <property type="match status" value="1"/>
</dbReference>
<dbReference type="PANTHER" id="PTHR37888">
    <property type="entry name" value="DNA-BINDING BROMODOMAIN-CONTAINING PROTEIN"/>
    <property type="match status" value="1"/>
</dbReference>
<keyword evidence="1 2" id="KW-0103">Bromodomain</keyword>
<feature type="compositionally biased region" description="Basic and acidic residues" evidence="3">
    <location>
        <begin position="152"/>
        <end position="172"/>
    </location>
</feature>
<feature type="region of interest" description="Disordered" evidence="3">
    <location>
        <begin position="453"/>
        <end position="676"/>
    </location>
</feature>
<reference evidence="5" key="1">
    <citation type="submission" date="2023-05" db="EMBL/GenBank/DDBJ databases">
        <title>Genome and transcriptome analyses reveal genes involved in the formation of fine ridges on petal epidermal cells in Hibiscus trionum.</title>
        <authorList>
            <person name="Koshimizu S."/>
            <person name="Masuda S."/>
            <person name="Ishii T."/>
            <person name="Shirasu K."/>
            <person name="Hoshino A."/>
            <person name="Arita M."/>
        </authorList>
    </citation>
    <scope>NUCLEOTIDE SEQUENCE</scope>
    <source>
        <strain evidence="5">Hamamatsu line</strain>
    </source>
</reference>
<feature type="region of interest" description="Disordered" evidence="3">
    <location>
        <begin position="118"/>
        <end position="296"/>
    </location>
</feature>
<feature type="compositionally biased region" description="Basic and acidic residues" evidence="3">
    <location>
        <begin position="593"/>
        <end position="610"/>
    </location>
</feature>
<dbReference type="InterPro" id="IPR001487">
    <property type="entry name" value="Bromodomain"/>
</dbReference>
<dbReference type="InterPro" id="IPR036427">
    <property type="entry name" value="Bromodomain-like_sf"/>
</dbReference>
<dbReference type="CDD" id="cd00167">
    <property type="entry name" value="SANT"/>
    <property type="match status" value="1"/>
</dbReference>
<accession>A0A9W7LND9</accession>
<dbReference type="SUPFAM" id="SSF47370">
    <property type="entry name" value="Bromodomain"/>
    <property type="match status" value="1"/>
</dbReference>
<evidence type="ECO:0000259" key="4">
    <source>
        <dbReference type="PROSITE" id="PS50014"/>
    </source>
</evidence>
<gene>
    <name evidence="5" type="ORF">HRI_000767600</name>
</gene>
<dbReference type="Gene3D" id="1.20.920.10">
    <property type="entry name" value="Bromodomain-like"/>
    <property type="match status" value="1"/>
</dbReference>
<dbReference type="PROSITE" id="PS50014">
    <property type="entry name" value="BROMODOMAIN_2"/>
    <property type="match status" value="1"/>
</dbReference>
<evidence type="ECO:0000256" key="3">
    <source>
        <dbReference type="SAM" id="MobiDB-lite"/>
    </source>
</evidence>
<feature type="compositionally biased region" description="Basic and acidic residues" evidence="3">
    <location>
        <begin position="473"/>
        <end position="496"/>
    </location>
</feature>
<feature type="compositionally biased region" description="Basic and acidic residues" evidence="3">
    <location>
        <begin position="253"/>
        <end position="265"/>
    </location>
</feature>
<feature type="compositionally biased region" description="Basic and acidic residues" evidence="3">
    <location>
        <begin position="542"/>
        <end position="551"/>
    </location>
</feature>
<dbReference type="SUPFAM" id="SSF46689">
    <property type="entry name" value="Homeodomain-like"/>
    <property type="match status" value="1"/>
</dbReference>
<dbReference type="Pfam" id="PF00439">
    <property type="entry name" value="Bromodomain"/>
    <property type="match status" value="1"/>
</dbReference>
<dbReference type="InterPro" id="IPR001005">
    <property type="entry name" value="SANT/Myb"/>
</dbReference>
<evidence type="ECO:0000256" key="2">
    <source>
        <dbReference type="PROSITE-ProRule" id="PRU00035"/>
    </source>
</evidence>
<name>A0A9W7LND9_HIBTR</name>
<feature type="compositionally biased region" description="Low complexity" evidence="3">
    <location>
        <begin position="532"/>
        <end position="541"/>
    </location>
</feature>
<feature type="domain" description="Bromo" evidence="4">
    <location>
        <begin position="312"/>
        <end position="383"/>
    </location>
</feature>
<keyword evidence="6" id="KW-1185">Reference proteome</keyword>
<dbReference type="EMBL" id="BSYR01000010">
    <property type="protein sequence ID" value="GMI70983.1"/>
    <property type="molecule type" value="Genomic_DNA"/>
</dbReference>
<dbReference type="OrthoDB" id="1742084at2759"/>
<dbReference type="InterPro" id="IPR009057">
    <property type="entry name" value="Homeodomain-like_sf"/>
</dbReference>
<dbReference type="SMART" id="SM00297">
    <property type="entry name" value="BROMO"/>
    <property type="match status" value="1"/>
</dbReference>
<sequence length="676" mass="74111">MAKPHSFPEKQTWGTWEELLLACAVHRYGSDSWDSVAMELQKRTSTLQPLFFTPLSCQQKFQDLKRRFAVNGDDDNISTTAVPWLDELRKLRVAELRREVQQYDLSIVSLQLKVQKLKDEREQSVIENGEETKKSDLERQKGSEKMEEEIEPENKIRRPVHNREESDRENHSVNESNSKAPKEKSPGTGPAEAEVEPEPSEPDGGKTGKVARSVKPGGGDSCNGSSDSVVKESAQNSGRVDMRETGDSPESVAESKGEEPNRESSDVQSTASLSGKEKKNAEPDNGELDQSPAVKEVSVESQPLVGLFEILRSHKVGSLFERRLESQETPDYHKLIRQHLDLETIRMRLEEGWYSGCKSKFFRDLLLLLNNAILFFGKQSSEFAAAIELRHLVSKEIATQIPNSSLLPKEQPSMLLESQMPLKPEPELSLSLTMKTKLSVPLIACRKRSSIAAKSSTSSSGQEKKKQPTVSLVKEKPALDWKQNDKSTEKAEETLVAKKKTRGKSALGARKANKNAKATNKNSDSNTTAAISSKGGSSNENSESKGEKEKTNTNVSSKKRSAANFLNRMRSNGALTDAPKGVVISSDNGKGGDASEQKKSSGSKGDKQKDQSSTPRTRSGGKRTKEKGSPVKKSAGRPSKRAAAASPASQSGPGKRGREAVENDSGGGQAKKRSRK</sequence>
<comment type="caution">
    <text evidence="5">The sequence shown here is derived from an EMBL/GenBank/DDBJ whole genome shotgun (WGS) entry which is preliminary data.</text>
</comment>
<evidence type="ECO:0000313" key="6">
    <source>
        <dbReference type="Proteomes" id="UP001165190"/>
    </source>
</evidence>
<dbReference type="CDD" id="cd04369">
    <property type="entry name" value="Bromodomain"/>
    <property type="match status" value="1"/>
</dbReference>